<evidence type="ECO:0000256" key="3">
    <source>
        <dbReference type="ARBA" id="ARBA00023172"/>
    </source>
</evidence>
<dbReference type="RefSeq" id="WP_159821926.1">
    <property type="nucleotide sequence ID" value="NZ_CABWNB010000001.1"/>
</dbReference>
<dbReference type="PANTHER" id="PTHR34605:SF4">
    <property type="entry name" value="DNA ADENINE METHYLTRANSFERASE"/>
    <property type="match status" value="1"/>
</dbReference>
<dbReference type="GeneID" id="93485487"/>
<evidence type="ECO:0000256" key="2">
    <source>
        <dbReference type="ARBA" id="ARBA00023125"/>
    </source>
</evidence>
<dbReference type="Pfam" id="PF00589">
    <property type="entry name" value="Phage_integrase"/>
    <property type="match status" value="1"/>
</dbReference>
<dbReference type="InterPro" id="IPR010998">
    <property type="entry name" value="Integrase_recombinase_N"/>
</dbReference>
<feature type="domain" description="Tyr recombinase" evidence="5">
    <location>
        <begin position="124"/>
        <end position="322"/>
    </location>
</feature>
<comment type="caution">
    <text evidence="7">The sequence shown here is derived from an EMBL/GenBank/DDBJ whole genome shotgun (WGS) entry which is preliminary data.</text>
</comment>
<dbReference type="Pfam" id="PF02899">
    <property type="entry name" value="Phage_int_SAM_1"/>
    <property type="match status" value="1"/>
</dbReference>
<dbReference type="InterPro" id="IPR013762">
    <property type="entry name" value="Integrase-like_cat_sf"/>
</dbReference>
<keyword evidence="3" id="KW-0233">DNA recombination</keyword>
<dbReference type="InterPro" id="IPR004107">
    <property type="entry name" value="Integrase_SAM-like_N"/>
</dbReference>
<keyword evidence="8" id="KW-1185">Reference proteome</keyword>
<sequence length="326" mass="37089">MAKHFYLRDNQRIQNNSLLSSGSKELFTLEKSHSTIDAYESDWSDFCDWCSYRGIHYFPATPETIVNYIHDLSAYAKANTIARRVSALSENFTAGGLIKDNPCLSPLVKAAMKGIRRKIGTYQQGKSPLLKEDLEAIVQMMDIKDLTQHLDKTVLVIGFMGAFRRSELSSIRYEDIHFVRQGIEIFIPRSKADQEGEGNIVALPNLTQKELCPVTTLKSWLSRTKITSGPVFRSPTKTGKLRKNALSDQMVNRIVKRWAEKIGLDPADYGAHSLRHGFATSAALAGIEERRIMQQTRHHSVEMVRHYINEADRFEHNPLRDMFSSK</sequence>
<evidence type="ECO:0000313" key="8">
    <source>
        <dbReference type="Proteomes" id="UP000591941"/>
    </source>
</evidence>
<dbReference type="OrthoDB" id="9815875at2"/>
<dbReference type="AlphaFoldDB" id="A0A841R065"/>
<dbReference type="SUPFAM" id="SSF56349">
    <property type="entry name" value="DNA breaking-rejoining enzymes"/>
    <property type="match status" value="1"/>
</dbReference>
<gene>
    <name evidence="7" type="ORF">HNR45_000198</name>
</gene>
<dbReference type="GO" id="GO:0006310">
    <property type="term" value="P:DNA recombination"/>
    <property type="evidence" value="ECO:0007669"/>
    <property type="project" value="UniProtKB-KW"/>
</dbReference>
<evidence type="ECO:0000256" key="4">
    <source>
        <dbReference type="PROSITE-ProRule" id="PRU01248"/>
    </source>
</evidence>
<dbReference type="PROSITE" id="PS51900">
    <property type="entry name" value="CB"/>
    <property type="match status" value="1"/>
</dbReference>
<reference evidence="7 8" key="1">
    <citation type="submission" date="2020-08" db="EMBL/GenBank/DDBJ databases">
        <title>Genomic Encyclopedia of Type Strains, Phase IV (KMG-IV): sequencing the most valuable type-strain genomes for metagenomic binning, comparative biology and taxonomic classification.</title>
        <authorList>
            <person name="Goeker M."/>
        </authorList>
    </citation>
    <scope>NUCLEOTIDE SEQUENCE [LARGE SCALE GENOMIC DNA]</scope>
    <source>
        <strain evidence="7 8">DSM 21255</strain>
    </source>
</reference>
<dbReference type="Gene3D" id="1.10.443.10">
    <property type="entry name" value="Intergrase catalytic core"/>
    <property type="match status" value="1"/>
</dbReference>
<feature type="domain" description="Core-binding (CB)" evidence="6">
    <location>
        <begin position="16"/>
        <end position="96"/>
    </location>
</feature>
<dbReference type="InterPro" id="IPR044068">
    <property type="entry name" value="CB"/>
</dbReference>
<dbReference type="SUPFAM" id="SSF47823">
    <property type="entry name" value="lambda integrase-like, N-terminal domain"/>
    <property type="match status" value="1"/>
</dbReference>
<dbReference type="InterPro" id="IPR011010">
    <property type="entry name" value="DNA_brk_join_enz"/>
</dbReference>
<dbReference type="CDD" id="cd00799">
    <property type="entry name" value="INT_Cre_C"/>
    <property type="match status" value="1"/>
</dbReference>
<evidence type="ECO:0000313" key="7">
    <source>
        <dbReference type="EMBL" id="MBB6477176.1"/>
    </source>
</evidence>
<dbReference type="InterPro" id="IPR002104">
    <property type="entry name" value="Integrase_catalytic"/>
</dbReference>
<dbReference type="Gene3D" id="1.10.150.130">
    <property type="match status" value="1"/>
</dbReference>
<protein>
    <submittedName>
        <fullName evidence="7">Integrase</fullName>
    </submittedName>
</protein>
<dbReference type="GO" id="GO:0015074">
    <property type="term" value="P:DNA integration"/>
    <property type="evidence" value="ECO:0007669"/>
    <property type="project" value="UniProtKB-KW"/>
</dbReference>
<evidence type="ECO:0000259" key="5">
    <source>
        <dbReference type="PROSITE" id="PS51898"/>
    </source>
</evidence>
<proteinExistence type="predicted"/>
<organism evidence="7 8">
    <name type="scientific">Negativicoccus succinicivorans</name>
    <dbReference type="NCBI Taxonomy" id="620903"/>
    <lineage>
        <taxon>Bacteria</taxon>
        <taxon>Bacillati</taxon>
        <taxon>Bacillota</taxon>
        <taxon>Negativicutes</taxon>
        <taxon>Veillonellales</taxon>
        <taxon>Veillonellaceae</taxon>
        <taxon>Negativicoccus</taxon>
    </lineage>
</organism>
<dbReference type="GO" id="GO:0003677">
    <property type="term" value="F:DNA binding"/>
    <property type="evidence" value="ECO:0007669"/>
    <property type="project" value="UniProtKB-UniRule"/>
</dbReference>
<dbReference type="InterPro" id="IPR052925">
    <property type="entry name" value="Phage_Integrase-like_Recomb"/>
</dbReference>
<keyword evidence="2 4" id="KW-0238">DNA-binding</keyword>
<accession>A0A841R065</accession>
<keyword evidence="1" id="KW-0229">DNA integration</keyword>
<evidence type="ECO:0000259" key="6">
    <source>
        <dbReference type="PROSITE" id="PS51900"/>
    </source>
</evidence>
<dbReference type="Proteomes" id="UP000591941">
    <property type="component" value="Unassembled WGS sequence"/>
</dbReference>
<name>A0A841R065_9FIRM</name>
<dbReference type="PROSITE" id="PS51898">
    <property type="entry name" value="TYR_RECOMBINASE"/>
    <property type="match status" value="1"/>
</dbReference>
<dbReference type="EMBL" id="JACHHI010000001">
    <property type="protein sequence ID" value="MBB6477176.1"/>
    <property type="molecule type" value="Genomic_DNA"/>
</dbReference>
<dbReference type="PANTHER" id="PTHR34605">
    <property type="entry name" value="PHAGE_INTEGRASE DOMAIN-CONTAINING PROTEIN"/>
    <property type="match status" value="1"/>
</dbReference>
<evidence type="ECO:0000256" key="1">
    <source>
        <dbReference type="ARBA" id="ARBA00022908"/>
    </source>
</evidence>